<dbReference type="GO" id="GO:0046872">
    <property type="term" value="F:metal ion binding"/>
    <property type="evidence" value="ECO:0007669"/>
    <property type="project" value="UniProtKB-KW"/>
</dbReference>
<feature type="region of interest" description="Disordered" evidence="4">
    <location>
        <begin position="1572"/>
        <end position="1731"/>
    </location>
</feature>
<feature type="compositionally biased region" description="Polar residues" evidence="4">
    <location>
        <begin position="1706"/>
        <end position="1731"/>
    </location>
</feature>
<comment type="caution">
    <text evidence="6">The sequence shown here is derived from an EMBL/GenBank/DDBJ whole genome shotgun (WGS) entry which is preliminary data.</text>
</comment>
<dbReference type="VEuPathDB" id="FungiDB:BTJ68_08798"/>
<feature type="region of interest" description="Disordered" evidence="4">
    <location>
        <begin position="2768"/>
        <end position="2826"/>
    </location>
</feature>
<dbReference type="InterPro" id="IPR036691">
    <property type="entry name" value="Endo/exonu/phosph_ase_sf"/>
</dbReference>
<dbReference type="PROSITE" id="PS51891">
    <property type="entry name" value="CENP_V_GFA"/>
    <property type="match status" value="1"/>
</dbReference>
<name>A0A3M7GXQ1_HORWE</name>
<evidence type="ECO:0000259" key="5">
    <source>
        <dbReference type="PROSITE" id="PS51891"/>
    </source>
</evidence>
<dbReference type="Pfam" id="PF11496">
    <property type="entry name" value="HDA2-3"/>
    <property type="match status" value="1"/>
</dbReference>
<dbReference type="Pfam" id="PF04828">
    <property type="entry name" value="GFA"/>
    <property type="match status" value="1"/>
</dbReference>
<dbReference type="PANTHER" id="PTHR11200">
    <property type="entry name" value="INOSITOL 5-PHOSPHATASE"/>
    <property type="match status" value="1"/>
</dbReference>
<dbReference type="Gene3D" id="2.130.10.10">
    <property type="entry name" value="YVTN repeat-like/Quinoprotein amine dehydrogenase"/>
    <property type="match status" value="1"/>
</dbReference>
<dbReference type="Gene3D" id="3.40.50.12360">
    <property type="match status" value="1"/>
</dbReference>
<dbReference type="SUPFAM" id="SSF50978">
    <property type="entry name" value="WD40 repeat-like"/>
    <property type="match status" value="1"/>
</dbReference>
<dbReference type="Gene3D" id="3.90.1590.10">
    <property type="entry name" value="glutathione-dependent formaldehyde- activating enzyme (gfa)"/>
    <property type="match status" value="1"/>
</dbReference>
<evidence type="ECO:0000256" key="2">
    <source>
        <dbReference type="ARBA" id="ARBA00022723"/>
    </source>
</evidence>
<feature type="compositionally biased region" description="Polar residues" evidence="4">
    <location>
        <begin position="140"/>
        <end position="152"/>
    </location>
</feature>
<feature type="region of interest" description="Disordered" evidence="4">
    <location>
        <begin position="25"/>
        <end position="529"/>
    </location>
</feature>
<proteinExistence type="inferred from homology"/>
<feature type="compositionally biased region" description="Acidic residues" evidence="4">
    <location>
        <begin position="1650"/>
        <end position="1663"/>
    </location>
</feature>
<evidence type="ECO:0000313" key="6">
    <source>
        <dbReference type="EMBL" id="RMZ05844.1"/>
    </source>
</evidence>
<dbReference type="InterPro" id="IPR011057">
    <property type="entry name" value="Mss4-like_sf"/>
</dbReference>
<evidence type="ECO:0000256" key="4">
    <source>
        <dbReference type="SAM" id="MobiDB-lite"/>
    </source>
</evidence>
<dbReference type="Pfam" id="PF22669">
    <property type="entry name" value="Exo_endo_phos2"/>
    <property type="match status" value="1"/>
</dbReference>
<dbReference type="InterPro" id="IPR036322">
    <property type="entry name" value="WD40_repeat_dom_sf"/>
</dbReference>
<feature type="compositionally biased region" description="Low complexity" evidence="4">
    <location>
        <begin position="2065"/>
        <end position="2076"/>
    </location>
</feature>
<feature type="compositionally biased region" description="Basic and acidic residues" evidence="4">
    <location>
        <begin position="362"/>
        <end position="375"/>
    </location>
</feature>
<feature type="region of interest" description="Disordered" evidence="4">
    <location>
        <begin position="2672"/>
        <end position="2700"/>
    </location>
</feature>
<dbReference type="FunFam" id="3.60.10.10:FF:000036">
    <property type="entry name" value="Inositol polyphosphate phosphatase, putative"/>
    <property type="match status" value="1"/>
</dbReference>
<feature type="compositionally biased region" description="Low complexity" evidence="4">
    <location>
        <begin position="231"/>
        <end position="247"/>
    </location>
</feature>
<feature type="compositionally biased region" description="Basic residues" evidence="4">
    <location>
        <begin position="516"/>
        <end position="525"/>
    </location>
</feature>
<feature type="compositionally biased region" description="Polar residues" evidence="4">
    <location>
        <begin position="1962"/>
        <end position="1990"/>
    </location>
</feature>
<feature type="compositionally biased region" description="Basic residues" evidence="4">
    <location>
        <begin position="2816"/>
        <end position="2826"/>
    </location>
</feature>
<dbReference type="VEuPathDB" id="FungiDB:BTJ68_10789"/>
<sequence>MAENGGDYTDASSIRPVSSLRSRFENLGKDSIEQKPATPGGRRYVSLNAEDRGPTVRPRSSDGRTSLGETRTPLGETFREQPASTGQRRRLTPPKARPQSMMMVTPSQKSPPMVTIDSPHSPDKNTSLDMRVASPPVDSPTRSHSRTVSRSATPAAFEVAGSKVTQAPEPPKIDFASKPKPPKSVAEPRPAAKLPPPVNRTGKPNVPSKPPALAQKPSGLSAPEPNPNEVSDTSASPFSTPPSSGDTSPDKEKEPFGDHARHGSDASFVERLRSDSGASSTPYRARGDSDASFVQRLRGDSDASGMSRARAESDSSFAEPSSLPDRGFQPSPTHHHVATRREQHAHSFSRAPTMQNRHHAKHESTAKDPAEDRPRLPARPELQTRSGRTSPTKPRSGRTSPSKLSQMHRPVGPPKRAATLDEQNHTRIPATKPAQHSALNQGFSRLSSPAVPPVRTQAPVVPAPRRSADMRRPQIPPVQTEPTSQANGHSRDDIEDLEPPTPQQTSATDFPDSSRANRRPPRYRQRPWQIPTEYDTRLCGVSGEYVVTTGHSTRAWNLRTGEQLLNMAHNENVRVTALAFKPTPNPADEGKRVWLGTNTGEIHEVDISIQSLVKTKFHAHTRREIIRMYRHASELWTLDEGGELNVWLPDSKGMASLDSQCHNFRVPRGHTFSMVVGNHLWYANGKDLRIFNPGAATDGEFQVTRQALTTPGTGDITSGAMLSHQPDLVYLGHSNGKVSVYNRKDFSCQVVVNVSVYKLNSLVGVGEYLWAGYNTGMAYVYDTSTVPWTVKKDWQAHERHVSNIVVDSSALWKLDRLHVITLGTDNMLRIWDGLLEEDWLDSLMQRHESEYCSFRELTCQVMTWNAGATKPRYLDHSMQDSNFFHDYINTRDAPDIFVFGFQELVDLEDKKTTAKAFFKSKKKDTNEQEHMSHQYRAWRDHLTKCLEDFMPADQPYTLLHTASLVGLFTCVFVKSAERSRIKHVHTAEVKRGMGGLHGNKGALIMRLVLDDSSMCFVNCHLAAGQTQTIQRNNDVAGILESEALPPYPLSQNSAAQHSDVFSSGGDGSMILDHDICILNGDLNYRIDTMGRDTVVKHIEKGEISRLLERDQLLLSRKKNPGFRLRAFQEAPITFAPTYKYNLRSDEYDTSEKRRSPAWCDRILYRGLGNVKMEEYRRWEVRVSDHRPVTGKLKLRVKTVDPARRGDAWKLCVEEFEVVRQRVARAVQQYQPIKAAPTLSRNLTYSATMDAPQAMKENDVPKKDQWKFRAPYRVHEPNDGFKARYDASCHCGKVKYQLSREEPLDSKLCHCTTCQTQHAAPFQWAAIFHKDDINFLHGHHDLEWYDPTEKSIEHKLPCKVRCSYCHSPIMDEGRNMILLFPSLIDLKSDDDKANFKPRCHMFYGQRVMDVPDGLPKWTGLNQTSDLIEDSPPELVRELERKREEERKPWQDRIRDIAHLRQRHESLLDSLDLIQVCCYIDDGLVLCSDRSRAMKRKHSVHRSISRKRVKQGSEVSPPTPHPHGDVDYTKEYKINTILAENERQYLIDWADDEDTGEHYEPTWEPKRFANREAVNDWKQQKAQKAAQSKQQGTQPASSSTPVKKRVGRPRKVIESSPETSSTLIREDFPQSSAQQPLEALSTAESATAVETEVPEIVESQQEDAQDLPAAASDQGSPLFVQPSEPPASFEAGEYQQFSSSAAVEESDPTASAPQGFLPTQSGSLPTPSAGQSRSVRVNFGESASRIIPDSQSAADLVSSSAPAAITSDSVVAPDVSGEACVVYQQQHLSQPADREDAPQPRAVSAFVAVDENPSIENRDSGVQATSDSQGGHDLGERQTGVASSLQEQDAPVDPEDSSQDWSQLSRPPGREQLPSDSFVSPRQLRLDAGSPFRDAASRQTSDPESQSLQTIRPSQTFPQTEESGNWGQDHTASDQSPGAPTPEIGPVADSPISPTEVQKESLDRTQPSSLPFQTQVARPTSSGSLSDSRNIKSQAQRFSSSAFAERASSQPARASSPLETSSPIASVPPFTLGTIGDSAPPHPITVSSGRAMDSSQASQRSTGDTSQLAAKLKLIQQQGRAKRERKAPTSVPSQADANEQGPEKLTQATLESPAGPPSQPPKIVSSLLEIEQNRRSPSQVPAKEPAPIITQEEMNTSERYETLVPQARESGTEDQRRPASGAGSVSLSRQQTTSREDGYPRSYVVPVALLGHQRDQYPQTLWWGRGLVERFLAASSPSSEDIHEAEHLLERLRRILVHPDLDNVDTLTQYDVEPRQDAQWAVDCSAKFRLLKSLLDGIRDQTLHIAIVTRSERLLQILATFLTGINVPHRLLYDITGSNISIDHEGLMVTLAAIGGERGVGQPSPADMVMTLEPSISEDNSTVQLFAPGAGRESIFITLVVPGSMEHIDMSVSSTLASPLRLRALISGAWEYRNEAGKLAEGDLAPDMVGSSIAQYLSAQEEERQWPLVNLESLPDLDSQTESDLQHTSEDAHAGNKRSFNVDEITTEKNGKKARHDQPQTLEMPVTINPQDIEITYVSDSVGRSDQALTSSDPTSQPALLTDTERRLHRMLKEAQDRLMEMEQNMGELQFRHEEQRAQLVEVTAARDGAIVTAERAVNKMRELNETVSTLKQERTALNSRLDDANVRLQNHSMPELGELERVRLQAEHARAEKEQLEKRLKSAQEENEYSRAGYQTASQSAQSLSSQNTELENQVLMLQKTASGEQAKLRDMGYDAHSRNLQEENRKLKAMLKDRETVMKFKDEEITRLKEANRGRMGTRGSSVPRSPRIGSPAKMDGVRGGGSRQASPAASELRNKSGHLHPLRNS</sequence>
<feature type="compositionally biased region" description="Polar residues" evidence="4">
    <location>
        <begin position="2043"/>
        <end position="2064"/>
    </location>
</feature>
<feature type="compositionally biased region" description="Low complexity" evidence="4">
    <location>
        <begin position="1991"/>
        <end position="2015"/>
    </location>
</feature>
<feature type="domain" description="CENP-V/GFA" evidence="5">
    <location>
        <begin position="1284"/>
        <end position="1417"/>
    </location>
</feature>
<dbReference type="GO" id="GO:0046856">
    <property type="term" value="P:phosphatidylinositol dephosphorylation"/>
    <property type="evidence" value="ECO:0007669"/>
    <property type="project" value="InterPro"/>
</dbReference>
<dbReference type="InterPro" id="IPR015943">
    <property type="entry name" value="WD40/YVTN_repeat-like_dom_sf"/>
</dbReference>
<feature type="compositionally biased region" description="Polar residues" evidence="4">
    <location>
        <begin position="437"/>
        <end position="447"/>
    </location>
</feature>
<keyword evidence="2" id="KW-0479">Metal-binding</keyword>
<comment type="similarity">
    <text evidence="1">Belongs to the Gfa family.</text>
</comment>
<feature type="compositionally biased region" description="Basic and acidic residues" evidence="4">
    <location>
        <begin position="2672"/>
        <end position="2683"/>
    </location>
</feature>
<dbReference type="InterPro" id="IPR006913">
    <property type="entry name" value="CENP-V/GFA"/>
</dbReference>
<dbReference type="GO" id="GO:0004439">
    <property type="term" value="F:phosphatidylinositol-4,5-bisphosphate 5-phosphatase activity"/>
    <property type="evidence" value="ECO:0007669"/>
    <property type="project" value="TreeGrafter"/>
</dbReference>
<dbReference type="InterPro" id="IPR021006">
    <property type="entry name" value="Hda2/3"/>
</dbReference>
<dbReference type="Proteomes" id="UP000281468">
    <property type="component" value="Unassembled WGS sequence"/>
</dbReference>
<evidence type="ECO:0000256" key="3">
    <source>
        <dbReference type="ARBA" id="ARBA00022833"/>
    </source>
</evidence>
<evidence type="ECO:0000313" key="7">
    <source>
        <dbReference type="Proteomes" id="UP000281468"/>
    </source>
</evidence>
<dbReference type="InterPro" id="IPR038609">
    <property type="entry name" value="HDA1_su2/3_sf"/>
</dbReference>
<dbReference type="SUPFAM" id="SSF51316">
    <property type="entry name" value="Mss4-like"/>
    <property type="match status" value="1"/>
</dbReference>
<dbReference type="EMBL" id="QWIQ01000120">
    <property type="protein sequence ID" value="RMZ05844.1"/>
    <property type="molecule type" value="Genomic_DNA"/>
</dbReference>
<dbReference type="SMART" id="SM00128">
    <property type="entry name" value="IPPc"/>
    <property type="match status" value="1"/>
</dbReference>
<protein>
    <recommendedName>
        <fullName evidence="5">CENP-V/GFA domain-containing protein</fullName>
    </recommendedName>
</protein>
<feature type="compositionally biased region" description="Polar residues" evidence="4">
    <location>
        <begin position="383"/>
        <end position="405"/>
    </location>
</feature>
<reference evidence="6 7" key="1">
    <citation type="journal article" date="2018" name="BMC Genomics">
        <title>Genomic evidence for intraspecific hybridization in a clonal and extremely halotolerant yeast.</title>
        <authorList>
            <person name="Gostincar C."/>
            <person name="Stajich J.E."/>
            <person name="Zupancic J."/>
            <person name="Zalar P."/>
            <person name="Gunde-Cimerman N."/>
        </authorList>
    </citation>
    <scope>NUCLEOTIDE SEQUENCE [LARGE SCALE GENOMIC DNA]</scope>
    <source>
        <strain evidence="6 7">EXF-171</strain>
    </source>
</reference>
<feature type="compositionally biased region" description="Basic and acidic residues" evidence="4">
    <location>
        <begin position="248"/>
        <end position="274"/>
    </location>
</feature>
<dbReference type="PANTHER" id="PTHR11200:SF240">
    <property type="entry name" value="INOSITOL POLYPHOSPHATE 5-PHOSPHATASE C9G1.10C-RELATED"/>
    <property type="match status" value="1"/>
</dbReference>
<organism evidence="6 7">
    <name type="scientific">Hortaea werneckii</name>
    <name type="common">Black yeast</name>
    <name type="synonym">Cladosporium werneckii</name>
    <dbReference type="NCBI Taxonomy" id="91943"/>
    <lineage>
        <taxon>Eukaryota</taxon>
        <taxon>Fungi</taxon>
        <taxon>Dikarya</taxon>
        <taxon>Ascomycota</taxon>
        <taxon>Pezizomycotina</taxon>
        <taxon>Dothideomycetes</taxon>
        <taxon>Dothideomycetidae</taxon>
        <taxon>Mycosphaerellales</taxon>
        <taxon>Teratosphaeriaceae</taxon>
        <taxon>Hortaea</taxon>
    </lineage>
</organism>
<feature type="compositionally biased region" description="Polar residues" evidence="4">
    <location>
        <begin position="1818"/>
        <end position="1827"/>
    </location>
</feature>
<feature type="compositionally biased region" description="Low complexity" evidence="4">
    <location>
        <begin position="1578"/>
        <end position="1589"/>
    </location>
</feature>
<dbReference type="GO" id="GO:0070823">
    <property type="term" value="C:HDA1 complex"/>
    <property type="evidence" value="ECO:0007669"/>
    <property type="project" value="InterPro"/>
</dbReference>
<dbReference type="InterPro" id="IPR000300">
    <property type="entry name" value="IPPc"/>
</dbReference>
<feature type="compositionally biased region" description="Polar residues" evidence="4">
    <location>
        <begin position="2181"/>
        <end position="2191"/>
    </location>
</feature>
<evidence type="ECO:0000256" key="1">
    <source>
        <dbReference type="ARBA" id="ARBA00005495"/>
    </source>
</evidence>
<feature type="compositionally biased region" description="Polar residues" evidence="4">
    <location>
        <begin position="1590"/>
        <end position="1599"/>
    </location>
</feature>
<dbReference type="InterPro" id="IPR046985">
    <property type="entry name" value="IP5"/>
</dbReference>
<feature type="region of interest" description="Disordered" evidence="4">
    <location>
        <begin position="1784"/>
        <end position="2196"/>
    </location>
</feature>
<feature type="compositionally biased region" description="Basic and acidic residues" evidence="4">
    <location>
        <begin position="2482"/>
        <end position="2492"/>
    </location>
</feature>
<feature type="compositionally biased region" description="Polar residues" evidence="4">
    <location>
        <begin position="1895"/>
        <end position="1936"/>
    </location>
</feature>
<feature type="compositionally biased region" description="Basic residues" evidence="4">
    <location>
        <begin position="1495"/>
        <end position="1508"/>
    </location>
</feature>
<feature type="compositionally biased region" description="Polar residues" evidence="4">
    <location>
        <begin position="1614"/>
        <end position="1633"/>
    </location>
</feature>
<dbReference type="GO" id="GO:0016846">
    <property type="term" value="F:carbon-sulfur lyase activity"/>
    <property type="evidence" value="ECO:0007669"/>
    <property type="project" value="InterPro"/>
</dbReference>
<accession>A0A3M7GXQ1</accession>
<dbReference type="Gene3D" id="3.60.10.10">
    <property type="entry name" value="Endonuclease/exonuclease/phosphatase"/>
    <property type="match status" value="1"/>
</dbReference>
<feature type="region of interest" description="Disordered" evidence="4">
    <location>
        <begin position="1495"/>
        <end position="1526"/>
    </location>
</feature>
<gene>
    <name evidence="6" type="ORF">D0862_04837</name>
</gene>
<dbReference type="SUPFAM" id="SSF56219">
    <property type="entry name" value="DNase I-like"/>
    <property type="match status" value="1"/>
</dbReference>
<keyword evidence="3" id="KW-0862">Zinc</keyword>
<feature type="region of interest" description="Disordered" evidence="4">
    <location>
        <begin position="2476"/>
        <end position="2516"/>
    </location>
</feature>
<feature type="compositionally biased region" description="Basic and acidic residues" evidence="4">
    <location>
        <begin position="49"/>
        <end position="62"/>
    </location>
</feature>